<dbReference type="AlphaFoldDB" id="A0A4R5VMC8"/>
<evidence type="ECO:0000313" key="2">
    <source>
        <dbReference type="Proteomes" id="UP000294829"/>
    </source>
</evidence>
<dbReference type="Proteomes" id="UP000294829">
    <property type="component" value="Unassembled WGS sequence"/>
</dbReference>
<name>A0A4R5VMC8_9BURK</name>
<evidence type="ECO:0000313" key="1">
    <source>
        <dbReference type="EMBL" id="TDK59284.1"/>
    </source>
</evidence>
<comment type="caution">
    <text evidence="1">The sequence shown here is derived from an EMBL/GenBank/DDBJ whole genome shotgun (WGS) entry which is preliminary data.</text>
</comment>
<accession>A0A4R5VMC8</accession>
<proteinExistence type="predicted"/>
<dbReference type="OrthoDB" id="4404538at2"/>
<sequence>MKNKLEVCSCCGKLVPADILEISFKFPDDIAKLREPERSSRIKGNDDAVALDSTRYFVRGLIPLPVNGRDIPYCIGAWAEVGIDAYRRIYELWDDESQGNESPFQATLANSIPGHHKSNCYGLSLQLTGPSTRPDFKVTDEATELFKQQTTGITLHEVDDYNSWFR</sequence>
<reference evidence="1 2" key="1">
    <citation type="submission" date="2019-03" db="EMBL/GenBank/DDBJ databases">
        <title>Sapientia aquatica gen. nov., sp. nov., isolated from a crater lake.</title>
        <authorList>
            <person name="Felfoldi T."/>
            <person name="Szabo A."/>
            <person name="Toth E."/>
            <person name="Schumann P."/>
            <person name="Keki Z."/>
            <person name="Marialigeti K."/>
            <person name="Mathe I."/>
        </authorList>
    </citation>
    <scope>NUCLEOTIDE SEQUENCE [LARGE SCALE GENOMIC DNA]</scope>
    <source>
        <strain evidence="1 2">SA-152</strain>
    </source>
</reference>
<keyword evidence="2" id="KW-1185">Reference proteome</keyword>
<dbReference type="InterPro" id="IPR018697">
    <property type="entry name" value="DUF2199"/>
</dbReference>
<gene>
    <name evidence="1" type="ORF">E2I14_18835</name>
</gene>
<dbReference type="RefSeq" id="WP_133331441.1">
    <property type="nucleotide sequence ID" value="NZ_SMYL01000025.1"/>
</dbReference>
<dbReference type="Pfam" id="PF09965">
    <property type="entry name" value="DUF2199"/>
    <property type="match status" value="1"/>
</dbReference>
<dbReference type="EMBL" id="SMYL01000025">
    <property type="protein sequence ID" value="TDK59284.1"/>
    <property type="molecule type" value="Genomic_DNA"/>
</dbReference>
<organism evidence="1 2">
    <name type="scientific">Sapientia aquatica</name>
    <dbReference type="NCBI Taxonomy" id="1549640"/>
    <lineage>
        <taxon>Bacteria</taxon>
        <taxon>Pseudomonadati</taxon>
        <taxon>Pseudomonadota</taxon>
        <taxon>Betaproteobacteria</taxon>
        <taxon>Burkholderiales</taxon>
        <taxon>Oxalobacteraceae</taxon>
        <taxon>Sapientia</taxon>
    </lineage>
</organism>
<protein>
    <submittedName>
        <fullName evidence="1">DUF2199 domain-containing protein</fullName>
    </submittedName>
</protein>